<gene>
    <name evidence="11" type="ORF">Ctob_015080</name>
</gene>
<feature type="compositionally biased region" description="Pro residues" evidence="9">
    <location>
        <begin position="396"/>
        <end position="410"/>
    </location>
</feature>
<evidence type="ECO:0000256" key="7">
    <source>
        <dbReference type="ARBA" id="ARBA00023136"/>
    </source>
</evidence>
<protein>
    <submittedName>
        <fullName evidence="11">Sorting nexin-7</fullName>
    </submittedName>
</protein>
<keyword evidence="12" id="KW-1185">Reference proteome</keyword>
<feature type="domain" description="PX" evidence="10">
    <location>
        <begin position="3"/>
        <end position="119"/>
    </location>
</feature>
<feature type="region of interest" description="Disordered" evidence="9">
    <location>
        <begin position="392"/>
        <end position="464"/>
    </location>
</feature>
<dbReference type="GO" id="GO:0015031">
    <property type="term" value="P:protein transport"/>
    <property type="evidence" value="ECO:0007669"/>
    <property type="project" value="TreeGrafter"/>
</dbReference>
<dbReference type="Gene3D" id="1.20.1270.60">
    <property type="entry name" value="Arfaptin homology (AH) domain/BAR domain"/>
    <property type="match status" value="1"/>
</dbReference>
<dbReference type="InterPro" id="IPR036871">
    <property type="entry name" value="PX_dom_sf"/>
</dbReference>
<evidence type="ECO:0000256" key="2">
    <source>
        <dbReference type="ARBA" id="ARBA00004496"/>
    </source>
</evidence>
<evidence type="ECO:0000259" key="10">
    <source>
        <dbReference type="PROSITE" id="PS50195"/>
    </source>
</evidence>
<evidence type="ECO:0000313" key="11">
    <source>
        <dbReference type="EMBL" id="KOO28858.1"/>
    </source>
</evidence>
<dbReference type="EMBL" id="JWZX01002502">
    <property type="protein sequence ID" value="KOO28858.1"/>
    <property type="molecule type" value="Genomic_DNA"/>
</dbReference>
<evidence type="ECO:0000256" key="1">
    <source>
        <dbReference type="ARBA" id="ARBA00004184"/>
    </source>
</evidence>
<dbReference type="GO" id="GO:0061709">
    <property type="term" value="P:reticulophagy"/>
    <property type="evidence" value="ECO:0007669"/>
    <property type="project" value="TreeGrafter"/>
</dbReference>
<dbReference type="SUPFAM" id="SSF64268">
    <property type="entry name" value="PX domain"/>
    <property type="match status" value="1"/>
</dbReference>
<sequence length="464" mass="51019">MDPLLEIVVDDMKHEGFGPTKFTTYRISSAIRGSSSEKPAFCRKRYSDFEKLRDEMLDAYPGCVIPPLPVKQTLGKYAEDFVEKRREMLELFLQQVCSHPLASVCEKLHTFLTWPEPIRSAIVERARSFEMPLTPAAYATGDPLTEGNKHLADFEKQISSVRERFKHIRDRQDADATDFFQLSQGIKELGDNPLNMVLNCALPPYTEGLQNLATHYKKQSLSVKQGLLPKLKLYRQMAIAMQEQIKRRAEMAKTIDSTNTKIKGLLSDSTKLAGKPGKEKRVSELEAQAADLQERVAQQKELYDQVTRTLAWEWDKYNASKNRDMLAALQNHAFASAEFMGKQHELWGGIAAGVVSRVNKVNSEAAMLAGAYNPNTNTMSAATANHKSLAAAAPAVPAPTPPPSLSPPAQSPSSPTMARAPSLQEVSGESGTFSSSEGAFGSAETATPTQPNPFAGSSNSYFTG</sequence>
<dbReference type="AlphaFoldDB" id="A0A0M0JRI2"/>
<evidence type="ECO:0000256" key="8">
    <source>
        <dbReference type="SAM" id="Coils"/>
    </source>
</evidence>
<dbReference type="InterPro" id="IPR001683">
    <property type="entry name" value="PX_dom"/>
</dbReference>
<feature type="coiled-coil region" evidence="8">
    <location>
        <begin position="275"/>
        <end position="309"/>
    </location>
</feature>
<evidence type="ECO:0000256" key="3">
    <source>
        <dbReference type="ARBA" id="ARBA00010883"/>
    </source>
</evidence>
<evidence type="ECO:0000313" key="12">
    <source>
        <dbReference type="Proteomes" id="UP000037460"/>
    </source>
</evidence>
<dbReference type="GO" id="GO:0005769">
    <property type="term" value="C:early endosome"/>
    <property type="evidence" value="ECO:0007669"/>
    <property type="project" value="TreeGrafter"/>
</dbReference>
<keyword evidence="6" id="KW-0446">Lipid-binding</keyword>
<dbReference type="SUPFAM" id="SSF103657">
    <property type="entry name" value="BAR/IMD domain-like"/>
    <property type="match status" value="1"/>
</dbReference>
<dbReference type="PROSITE" id="PS50195">
    <property type="entry name" value="PX"/>
    <property type="match status" value="1"/>
</dbReference>
<evidence type="ECO:0000256" key="9">
    <source>
        <dbReference type="SAM" id="MobiDB-lite"/>
    </source>
</evidence>
<dbReference type="GO" id="GO:0032456">
    <property type="term" value="P:endocytic recycling"/>
    <property type="evidence" value="ECO:0007669"/>
    <property type="project" value="TreeGrafter"/>
</dbReference>
<name>A0A0M0JRI2_9EUKA</name>
<reference evidence="12" key="1">
    <citation type="journal article" date="2015" name="PLoS Genet.">
        <title>Genome Sequence and Transcriptome Analyses of Chrysochromulina tobin: Metabolic Tools for Enhanced Algal Fitness in the Prominent Order Prymnesiales (Haptophyceae).</title>
        <authorList>
            <person name="Hovde B.T."/>
            <person name="Deodato C.R."/>
            <person name="Hunsperger H.M."/>
            <person name="Ryken S.A."/>
            <person name="Yost W."/>
            <person name="Jha R.K."/>
            <person name="Patterson J."/>
            <person name="Monnat R.J. Jr."/>
            <person name="Barlow S.B."/>
            <person name="Starkenburg S.R."/>
            <person name="Cattolico R.A."/>
        </authorList>
    </citation>
    <scope>NUCLEOTIDE SEQUENCE</scope>
    <source>
        <strain evidence="12">CCMP291</strain>
    </source>
</reference>
<feature type="compositionally biased region" description="Polar residues" evidence="9">
    <location>
        <begin position="455"/>
        <end position="464"/>
    </location>
</feature>
<comment type="caution">
    <text evidence="11">The sequence shown here is derived from an EMBL/GenBank/DDBJ whole genome shotgun (WGS) entry which is preliminary data.</text>
</comment>
<evidence type="ECO:0000256" key="5">
    <source>
        <dbReference type="ARBA" id="ARBA00022490"/>
    </source>
</evidence>
<dbReference type="GO" id="GO:0000407">
    <property type="term" value="C:phagophore assembly site"/>
    <property type="evidence" value="ECO:0007669"/>
    <property type="project" value="TreeGrafter"/>
</dbReference>
<keyword evidence="7" id="KW-0472">Membrane</keyword>
<organism evidence="11 12">
    <name type="scientific">Chrysochromulina tobinii</name>
    <dbReference type="NCBI Taxonomy" id="1460289"/>
    <lineage>
        <taxon>Eukaryota</taxon>
        <taxon>Haptista</taxon>
        <taxon>Haptophyta</taxon>
        <taxon>Prymnesiophyceae</taxon>
        <taxon>Prymnesiales</taxon>
        <taxon>Chrysochromulinaceae</taxon>
        <taxon>Chrysochromulina</taxon>
    </lineage>
</organism>
<dbReference type="Gene3D" id="3.30.1520.10">
    <property type="entry name" value="Phox-like domain"/>
    <property type="match status" value="1"/>
</dbReference>
<dbReference type="GO" id="GO:0034727">
    <property type="term" value="P:piecemeal microautophagy of the nucleus"/>
    <property type="evidence" value="ECO:0007669"/>
    <property type="project" value="TreeGrafter"/>
</dbReference>
<dbReference type="PANTHER" id="PTHR45949">
    <property type="entry name" value="SORTING NEXIN-4"/>
    <property type="match status" value="1"/>
</dbReference>
<keyword evidence="4" id="KW-0813">Transport</keyword>
<accession>A0A0M0JRI2</accession>
<dbReference type="InterPro" id="IPR027267">
    <property type="entry name" value="AH/BAR_dom_sf"/>
</dbReference>
<dbReference type="OrthoDB" id="10254720at2759"/>
<evidence type="ECO:0000256" key="4">
    <source>
        <dbReference type="ARBA" id="ARBA00022448"/>
    </source>
</evidence>
<keyword evidence="8" id="KW-0175">Coiled coil</keyword>
<feature type="compositionally biased region" description="Low complexity" evidence="9">
    <location>
        <begin position="427"/>
        <end position="446"/>
    </location>
</feature>
<dbReference type="Proteomes" id="UP000037460">
    <property type="component" value="Unassembled WGS sequence"/>
</dbReference>
<comment type="similarity">
    <text evidence="3">Belongs to the sorting nexin family.</text>
</comment>
<proteinExistence type="inferred from homology"/>
<dbReference type="GO" id="GO:0035091">
    <property type="term" value="F:phosphatidylinositol binding"/>
    <property type="evidence" value="ECO:0007669"/>
    <property type="project" value="InterPro"/>
</dbReference>
<dbReference type="GO" id="GO:0000422">
    <property type="term" value="P:autophagy of mitochondrion"/>
    <property type="evidence" value="ECO:0007669"/>
    <property type="project" value="TreeGrafter"/>
</dbReference>
<evidence type="ECO:0000256" key="6">
    <source>
        <dbReference type="ARBA" id="ARBA00023121"/>
    </source>
</evidence>
<keyword evidence="5" id="KW-0963">Cytoplasm</keyword>
<dbReference type="SMART" id="SM00312">
    <property type="entry name" value="PX"/>
    <property type="match status" value="1"/>
</dbReference>
<dbReference type="Pfam" id="PF00787">
    <property type="entry name" value="PX"/>
    <property type="match status" value="1"/>
</dbReference>
<dbReference type="PANTHER" id="PTHR45949:SF2">
    <property type="entry name" value="SORTING NEXIN-4"/>
    <property type="match status" value="1"/>
</dbReference>
<comment type="subcellular location">
    <subcellularLocation>
        <location evidence="2">Cytoplasm</location>
    </subcellularLocation>
    <subcellularLocation>
        <location evidence="1">Endomembrane system</location>
        <topology evidence="1">Peripheral membrane protein</topology>
    </subcellularLocation>
</comment>